<sequence length="389" mass="43546">MYRVKILHIILTTIASFMSLSTTGDSSLWPTPAIKAAYWPSWSKTLPPSAIDTTLFTHVHYAFLNPNNVTYKVEVSDREAVLLRNFANPLHQKDPPVKTLASIGGGGNDPKFYARMASNAETRKIFINSAIEVAREYGFDGLDLDWEFPGDPKEMQDLGSLFHEWRNAIQQEAKSTHRPPLLLTAAVYFAVEFSWSKVHRKYPVSSIKKNLDWINAMCYDYHGGWNPTATGAHAALYDPASNISTSYGLMSWIRAGLPPRMVVMGLPLYGRSWLLKDPNVHGIGAPAVATGPYGDGVMTFNQVEEFNRENSATVVFDMETVSTYSYAGLTWVGYDDTESTTIKLRFAKALGLRGYFFWALSYDSEWKISRQGNPPQLITIMPTCLLSNL</sequence>
<evidence type="ECO:0000256" key="6">
    <source>
        <dbReference type="RuleBase" id="RU000489"/>
    </source>
</evidence>
<dbReference type="InterPro" id="IPR017853">
    <property type="entry name" value="GH"/>
</dbReference>
<dbReference type="PANTHER" id="PTHR11177:SF396">
    <property type="entry name" value="NOD FACTOR HYDROLASE PROTEIN 1"/>
    <property type="match status" value="1"/>
</dbReference>
<accession>A0A2P2JMV3</accession>
<dbReference type="SMART" id="SM00636">
    <property type="entry name" value="Glyco_18"/>
    <property type="match status" value="1"/>
</dbReference>
<keyword evidence="4" id="KW-0325">Glycoprotein</keyword>
<evidence type="ECO:0000313" key="9">
    <source>
        <dbReference type="EMBL" id="MBW94804.1"/>
    </source>
</evidence>
<reference evidence="9" key="1">
    <citation type="submission" date="2018-02" db="EMBL/GenBank/DDBJ databases">
        <title>Rhizophora mucronata_Transcriptome.</title>
        <authorList>
            <person name="Meera S.P."/>
            <person name="Sreeshan A."/>
            <person name="Augustine A."/>
        </authorList>
    </citation>
    <scope>NUCLEOTIDE SEQUENCE</scope>
    <source>
        <tissue evidence="9">Leaf</tissue>
    </source>
</reference>
<dbReference type="FunFam" id="3.10.50.10:FF:000003">
    <property type="entry name" value="Class V chitinase CHIT5b"/>
    <property type="match status" value="1"/>
</dbReference>
<protein>
    <submittedName>
        <fullName evidence="9">Uncharacterized protein MANES_14G141000</fullName>
    </submittedName>
</protein>
<name>A0A2P2JMV3_RHIMU</name>
<dbReference type="GO" id="GO:0005975">
    <property type="term" value="P:carbohydrate metabolic process"/>
    <property type="evidence" value="ECO:0007669"/>
    <property type="project" value="InterPro"/>
</dbReference>
<dbReference type="GO" id="GO:0006032">
    <property type="term" value="P:chitin catabolic process"/>
    <property type="evidence" value="ECO:0007669"/>
    <property type="project" value="TreeGrafter"/>
</dbReference>
<keyword evidence="3 6" id="KW-0378">Hydrolase</keyword>
<dbReference type="InterPro" id="IPR029070">
    <property type="entry name" value="Chitinase_insertion_sf"/>
</dbReference>
<proteinExistence type="inferred from homology"/>
<dbReference type="InterPro" id="IPR011583">
    <property type="entry name" value="Chitinase_II/V-like_cat"/>
</dbReference>
<dbReference type="GO" id="GO:0005576">
    <property type="term" value="C:extracellular region"/>
    <property type="evidence" value="ECO:0007669"/>
    <property type="project" value="TreeGrafter"/>
</dbReference>
<dbReference type="Gene3D" id="3.10.50.10">
    <property type="match status" value="1"/>
</dbReference>
<evidence type="ECO:0000259" key="8">
    <source>
        <dbReference type="PROSITE" id="PS51910"/>
    </source>
</evidence>
<dbReference type="Gene3D" id="3.20.20.80">
    <property type="entry name" value="Glycosidases"/>
    <property type="match status" value="1"/>
</dbReference>
<dbReference type="Pfam" id="PF00704">
    <property type="entry name" value="Glyco_hydro_18"/>
    <property type="match status" value="1"/>
</dbReference>
<dbReference type="GO" id="GO:0004568">
    <property type="term" value="F:chitinase activity"/>
    <property type="evidence" value="ECO:0007669"/>
    <property type="project" value="TreeGrafter"/>
</dbReference>
<evidence type="ECO:0000256" key="5">
    <source>
        <dbReference type="ARBA" id="ARBA00023295"/>
    </source>
</evidence>
<feature type="chain" id="PRO_5015118982" evidence="7">
    <location>
        <begin position="27"/>
        <end position="389"/>
    </location>
</feature>
<feature type="domain" description="GH18" evidence="8">
    <location>
        <begin position="33"/>
        <end position="379"/>
    </location>
</feature>
<evidence type="ECO:0000256" key="7">
    <source>
        <dbReference type="SAM" id="SignalP"/>
    </source>
</evidence>
<keyword evidence="2 7" id="KW-0732">Signal</keyword>
<keyword evidence="5 6" id="KW-0326">Glycosidase</keyword>
<organism evidence="9">
    <name type="scientific">Rhizophora mucronata</name>
    <name type="common">Asiatic mangrove</name>
    <dbReference type="NCBI Taxonomy" id="61149"/>
    <lineage>
        <taxon>Eukaryota</taxon>
        <taxon>Viridiplantae</taxon>
        <taxon>Streptophyta</taxon>
        <taxon>Embryophyta</taxon>
        <taxon>Tracheophyta</taxon>
        <taxon>Spermatophyta</taxon>
        <taxon>Magnoliopsida</taxon>
        <taxon>eudicotyledons</taxon>
        <taxon>Gunneridae</taxon>
        <taxon>Pentapetalae</taxon>
        <taxon>rosids</taxon>
        <taxon>fabids</taxon>
        <taxon>Malpighiales</taxon>
        <taxon>Rhizophoraceae</taxon>
        <taxon>Rhizophora</taxon>
    </lineage>
</organism>
<dbReference type="InterPro" id="IPR001223">
    <property type="entry name" value="Glyco_hydro18_cat"/>
</dbReference>
<evidence type="ECO:0000256" key="4">
    <source>
        <dbReference type="ARBA" id="ARBA00023180"/>
    </source>
</evidence>
<dbReference type="InterPro" id="IPR050314">
    <property type="entry name" value="Glycosyl_Hydrlase_18"/>
</dbReference>
<dbReference type="PANTHER" id="PTHR11177">
    <property type="entry name" value="CHITINASE"/>
    <property type="match status" value="1"/>
</dbReference>
<dbReference type="PROSITE" id="PS51910">
    <property type="entry name" value="GH18_2"/>
    <property type="match status" value="1"/>
</dbReference>
<evidence type="ECO:0000256" key="1">
    <source>
        <dbReference type="ARBA" id="ARBA00008682"/>
    </source>
</evidence>
<evidence type="ECO:0000256" key="2">
    <source>
        <dbReference type="ARBA" id="ARBA00022729"/>
    </source>
</evidence>
<dbReference type="PROSITE" id="PS01095">
    <property type="entry name" value="GH18_1"/>
    <property type="match status" value="1"/>
</dbReference>
<dbReference type="SUPFAM" id="SSF54556">
    <property type="entry name" value="Chitinase insertion domain"/>
    <property type="match status" value="1"/>
</dbReference>
<dbReference type="CDD" id="cd02879">
    <property type="entry name" value="GH18_plant_chitinase_class_V"/>
    <property type="match status" value="1"/>
</dbReference>
<dbReference type="GO" id="GO:0008061">
    <property type="term" value="F:chitin binding"/>
    <property type="evidence" value="ECO:0007669"/>
    <property type="project" value="InterPro"/>
</dbReference>
<dbReference type="InterPro" id="IPR001579">
    <property type="entry name" value="Glyco_hydro_18_chit_AS"/>
</dbReference>
<comment type="similarity">
    <text evidence="1">Belongs to the glycosyl hydrolase 18 family. Chitinase class V subfamily.</text>
</comment>
<feature type="signal peptide" evidence="7">
    <location>
        <begin position="1"/>
        <end position="26"/>
    </location>
</feature>
<dbReference type="AlphaFoldDB" id="A0A2P2JMV3"/>
<dbReference type="EMBL" id="GGEC01014321">
    <property type="protein sequence ID" value="MBW94804.1"/>
    <property type="molecule type" value="Transcribed_RNA"/>
</dbReference>
<dbReference type="SUPFAM" id="SSF51445">
    <property type="entry name" value="(Trans)glycosidases"/>
    <property type="match status" value="1"/>
</dbReference>
<evidence type="ECO:0000256" key="3">
    <source>
        <dbReference type="ARBA" id="ARBA00022801"/>
    </source>
</evidence>